<evidence type="ECO:0000313" key="7">
    <source>
        <dbReference type="Proteomes" id="UP000253314"/>
    </source>
</evidence>
<evidence type="ECO:0000256" key="3">
    <source>
        <dbReference type="ARBA" id="ARBA00013368"/>
    </source>
</evidence>
<protein>
    <recommendedName>
        <fullName evidence="3">Nuclease SbcCD subunit C</fullName>
    </recommendedName>
</protein>
<dbReference type="OrthoDB" id="7029750at2"/>
<sequence length="1034" mass="121276">MNLKIKGIELEAFRAYKERQFFNFTDKQGEVANLIVLYAPNGYGKTSFYDAVEWLFTGKINRISNNSVVKNTADSEQGNILKNINSEKKVGRVKVITENDYVFEKITKELGKFGRKSDYSEGDITFRSSIFNDYDLSTFSTKYILGQDKIDSFLRFSNPRERFDTLSNFWDESNDSTLYKTILSLHRESEKEIKYINNSIEEVDNEIKNLVMRPNIIKEVNEQVKKLNNLALKNKKLKNLEQANSEDFISKLINFRSDIQNMEAKNEEELTNYDYLLRKFDLVNEKKRSILEMNKELEHLSSVLAKYTKTNENEERNKIILVEIHNQNKRLSNYRFLQKNHEKYTAIYKQLKEIEKANYKIVQHISNLKIQVADYTHLKKDLSNQLNTAQQEKEILQNDFKDLDTNFSLYKNLIDRKGKNNRKITKLSNIIEKRNQKVKILNRTKEKYEALSNYKLQSIINESLEEEDILKYTQKLKNKTRHLDIKKEELELLEKEYIEFGKLNDDLNKIIKHGKKIIQETRTSSCPLCNKKYDNYSDLVKKVNQNINDTFGLEKITKKINLLKEEITLIESEISEIFQMFQGHLSNKITALSKRIAKNDTQNSLNRLLMGKLNNSQENTNLKIKEINTFFGRLKVDIHNRDVDSLDGIKVKLKEELKNYDQVTNANKKQLKVYENKLEELDLQISNSEKQIVTNNNTKREIKNDPVIEEVNQKLNELNIDYDLKFINEEISDIKKEITKFLIIKDKLDKENEILVEELKGYDKTEVLDNQQSLLQSVKDCEGIINEYNKVYTKRFPSQSVEREVIESEYNRVLNHKEKIDKGFNILGILDQYNNYIENNILLKEKESKKEKLESKLSKLVTANDELSNIKDAIVKSIEEKINSAFNLDSINSVYQRIDPHPDFNNIKFESDLTKDKPELHIKTLNEKDVLAPILYFSSAQVNILSLSIFLARSLIKDNSGVDSIFMDDPIQHLDNLNILSFIDLLRTITTDLNKQIIISTHNENFYKLIKRKMDPNYTSSKFIELESFGKVKV</sequence>
<comment type="caution">
    <text evidence="6">The sequence shown here is derived from an EMBL/GenBank/DDBJ whole genome shotgun (WGS) entry which is preliminary data.</text>
</comment>
<accession>A0A366XQL3</accession>
<evidence type="ECO:0000256" key="1">
    <source>
        <dbReference type="ARBA" id="ARBA00006930"/>
    </source>
</evidence>
<feature type="coiled-coil region" evidence="4">
    <location>
        <begin position="365"/>
        <end position="406"/>
    </location>
</feature>
<dbReference type="Pfam" id="PF13476">
    <property type="entry name" value="AAA_23"/>
    <property type="match status" value="1"/>
</dbReference>
<keyword evidence="4" id="KW-0175">Coiled coil</keyword>
<evidence type="ECO:0000256" key="4">
    <source>
        <dbReference type="SAM" id="Coils"/>
    </source>
</evidence>
<evidence type="ECO:0000259" key="5">
    <source>
        <dbReference type="Pfam" id="PF13476"/>
    </source>
</evidence>
<dbReference type="Proteomes" id="UP000253314">
    <property type="component" value="Unassembled WGS sequence"/>
</dbReference>
<dbReference type="InterPro" id="IPR038729">
    <property type="entry name" value="Rad50/SbcC_AAA"/>
</dbReference>
<feature type="domain" description="Rad50/SbcC-type AAA" evidence="5">
    <location>
        <begin position="8"/>
        <end position="229"/>
    </location>
</feature>
<dbReference type="PANTHER" id="PTHR32114:SF2">
    <property type="entry name" value="ABC TRANSPORTER ABCH.3"/>
    <property type="match status" value="1"/>
</dbReference>
<dbReference type="PANTHER" id="PTHR32114">
    <property type="entry name" value="ABC TRANSPORTER ABCH.3"/>
    <property type="match status" value="1"/>
</dbReference>
<keyword evidence="7" id="KW-1185">Reference proteome</keyword>
<dbReference type="EMBL" id="QOCW01000023">
    <property type="protein sequence ID" value="RBW68217.1"/>
    <property type="molecule type" value="Genomic_DNA"/>
</dbReference>
<evidence type="ECO:0000313" key="6">
    <source>
        <dbReference type="EMBL" id="RBW68217.1"/>
    </source>
</evidence>
<dbReference type="AlphaFoldDB" id="A0A366XQL3"/>
<organism evidence="6 7">
    <name type="scientific">Bacillus taeanensis</name>
    <dbReference type="NCBI Taxonomy" id="273032"/>
    <lineage>
        <taxon>Bacteria</taxon>
        <taxon>Bacillati</taxon>
        <taxon>Bacillota</taxon>
        <taxon>Bacilli</taxon>
        <taxon>Bacillales</taxon>
        <taxon>Bacillaceae</taxon>
        <taxon>Bacillus</taxon>
    </lineage>
</organism>
<gene>
    <name evidence="6" type="ORF">DS031_17730</name>
</gene>
<feature type="coiled-coil region" evidence="4">
    <location>
        <begin position="186"/>
        <end position="272"/>
    </location>
</feature>
<name>A0A366XQL3_9BACI</name>
<proteinExistence type="inferred from homology"/>
<dbReference type="Gene3D" id="3.40.50.300">
    <property type="entry name" value="P-loop containing nucleotide triphosphate hydrolases"/>
    <property type="match status" value="2"/>
</dbReference>
<dbReference type="SUPFAM" id="SSF52540">
    <property type="entry name" value="P-loop containing nucleoside triphosphate hydrolases"/>
    <property type="match status" value="1"/>
</dbReference>
<dbReference type="RefSeq" id="WP_113807394.1">
    <property type="nucleotide sequence ID" value="NZ_QOCW01000023.1"/>
</dbReference>
<reference evidence="6 7" key="1">
    <citation type="submission" date="2018-07" db="EMBL/GenBank/DDBJ databases">
        <title>Lottiidibacillus patelloidae gen. nov., sp. nov., isolated from the intestinal tract of a marine limpet and the reclassification of B. taeanensis BH030017T, B. algicola KMM 3737T and B. hwajinpoensis SW-72T as genus Lottiidibacillus.</title>
        <authorList>
            <person name="Liu R."/>
            <person name="Huang Z."/>
        </authorList>
    </citation>
    <scope>NUCLEOTIDE SEQUENCE [LARGE SCALE GENOMIC DNA]</scope>
    <source>
        <strain evidence="6 7">BH030017</strain>
    </source>
</reference>
<comment type="similarity">
    <text evidence="1">Belongs to the SMC family. SbcC subfamily.</text>
</comment>
<dbReference type="InterPro" id="IPR027417">
    <property type="entry name" value="P-loop_NTPase"/>
</dbReference>
<comment type="subunit">
    <text evidence="2">Heterodimer of SbcC and SbcD.</text>
</comment>
<feature type="coiled-coil region" evidence="4">
    <location>
        <begin position="664"/>
        <end position="691"/>
    </location>
</feature>
<feature type="coiled-coil region" evidence="4">
    <location>
        <begin position="843"/>
        <end position="870"/>
    </location>
</feature>
<evidence type="ECO:0000256" key="2">
    <source>
        <dbReference type="ARBA" id="ARBA00011322"/>
    </source>
</evidence>